<proteinExistence type="predicted"/>
<keyword evidence="5 7" id="KW-0472">Membrane</keyword>
<feature type="transmembrane region" description="Helical" evidence="7">
    <location>
        <begin position="116"/>
        <end position="135"/>
    </location>
</feature>
<feature type="region of interest" description="Disordered" evidence="6">
    <location>
        <begin position="185"/>
        <end position="288"/>
    </location>
</feature>
<dbReference type="SUPFAM" id="SSF103473">
    <property type="entry name" value="MFS general substrate transporter"/>
    <property type="match status" value="1"/>
</dbReference>
<organism evidence="8 9">
    <name type="scientific">Entomortierella chlamydospora</name>
    <dbReference type="NCBI Taxonomy" id="101097"/>
    <lineage>
        <taxon>Eukaryota</taxon>
        <taxon>Fungi</taxon>
        <taxon>Fungi incertae sedis</taxon>
        <taxon>Mucoromycota</taxon>
        <taxon>Mortierellomycotina</taxon>
        <taxon>Mortierellomycetes</taxon>
        <taxon>Mortierellales</taxon>
        <taxon>Mortierellaceae</taxon>
        <taxon>Entomortierella</taxon>
    </lineage>
</organism>
<dbReference type="Gene3D" id="1.20.1250.20">
    <property type="entry name" value="MFS general substrate transporter like domains"/>
    <property type="match status" value="1"/>
</dbReference>
<keyword evidence="3 7" id="KW-0812">Transmembrane</keyword>
<feature type="transmembrane region" description="Helical" evidence="7">
    <location>
        <begin position="75"/>
        <end position="96"/>
    </location>
</feature>
<evidence type="ECO:0000256" key="2">
    <source>
        <dbReference type="ARBA" id="ARBA00022448"/>
    </source>
</evidence>
<sequence length="288" mass="30843">MLISRVRSKIVLIIGWVFMIASGVMWAQLKADSSYWSIPFPSFIVNVIGMGAIWLTCQINSVADAADEDQGVVGAVFNVSLQIGAPLGIAISNIVANNRNGPFAVGTELLPGYTDAFYSYSVMGGVGLVLTLILYPNSDAIQSHTSTKGSDIEAGMDISGDDEEMTIECSGVIIEGASDMKVVKETDNDERDDSQLKVVENSDDECETKVAENSDDDSKTKAVESSDDECETNAEGKSGDDSQTKAEEKSSDDDGETKKVEEKAEEKTDDDSETKTTEKTKSANTPDA</sequence>
<evidence type="ECO:0000256" key="3">
    <source>
        <dbReference type="ARBA" id="ARBA00022692"/>
    </source>
</evidence>
<dbReference type="PANTHER" id="PTHR42718">
    <property type="entry name" value="MAJOR FACILITATOR SUPERFAMILY MULTIDRUG TRANSPORTER MFSC"/>
    <property type="match status" value="1"/>
</dbReference>
<evidence type="ECO:0000256" key="4">
    <source>
        <dbReference type="ARBA" id="ARBA00022989"/>
    </source>
</evidence>
<gene>
    <name evidence="8" type="ORF">BGZ80_000275</name>
</gene>
<accession>A0A9P6MTG4</accession>
<comment type="subcellular location">
    <subcellularLocation>
        <location evidence="1">Membrane</location>
        <topology evidence="1">Multi-pass membrane protein</topology>
    </subcellularLocation>
</comment>
<dbReference type="EMBL" id="JAAAID010001050">
    <property type="protein sequence ID" value="KAG0012010.1"/>
    <property type="molecule type" value="Genomic_DNA"/>
</dbReference>
<evidence type="ECO:0000256" key="1">
    <source>
        <dbReference type="ARBA" id="ARBA00004141"/>
    </source>
</evidence>
<feature type="compositionally biased region" description="Basic and acidic residues" evidence="6">
    <location>
        <begin position="256"/>
        <end position="266"/>
    </location>
</feature>
<dbReference type="InterPro" id="IPR036259">
    <property type="entry name" value="MFS_trans_sf"/>
</dbReference>
<dbReference type="GO" id="GO:0016020">
    <property type="term" value="C:membrane"/>
    <property type="evidence" value="ECO:0007669"/>
    <property type="project" value="UniProtKB-SubCell"/>
</dbReference>
<dbReference type="Proteomes" id="UP000703661">
    <property type="component" value="Unassembled WGS sequence"/>
</dbReference>
<dbReference type="AlphaFoldDB" id="A0A9P6MTG4"/>
<comment type="caution">
    <text evidence="8">The sequence shown here is derived from an EMBL/GenBank/DDBJ whole genome shotgun (WGS) entry which is preliminary data.</text>
</comment>
<feature type="compositionally biased region" description="Basic and acidic residues" evidence="6">
    <location>
        <begin position="237"/>
        <end position="249"/>
    </location>
</feature>
<evidence type="ECO:0000256" key="7">
    <source>
        <dbReference type="SAM" id="Phobius"/>
    </source>
</evidence>
<evidence type="ECO:0000256" key="5">
    <source>
        <dbReference type="ARBA" id="ARBA00023136"/>
    </source>
</evidence>
<feature type="transmembrane region" description="Helical" evidence="7">
    <location>
        <begin position="35"/>
        <end position="55"/>
    </location>
</feature>
<evidence type="ECO:0000313" key="9">
    <source>
        <dbReference type="Proteomes" id="UP000703661"/>
    </source>
</evidence>
<keyword evidence="9" id="KW-1185">Reference proteome</keyword>
<name>A0A9P6MTG4_9FUNG</name>
<dbReference type="PANTHER" id="PTHR42718:SF9">
    <property type="entry name" value="MAJOR FACILITATOR SUPERFAMILY MULTIDRUG TRANSPORTER MFSC"/>
    <property type="match status" value="1"/>
</dbReference>
<protein>
    <submittedName>
        <fullName evidence="8">Uncharacterized protein</fullName>
    </submittedName>
</protein>
<evidence type="ECO:0000313" key="8">
    <source>
        <dbReference type="EMBL" id="KAG0012010.1"/>
    </source>
</evidence>
<evidence type="ECO:0000256" key="6">
    <source>
        <dbReference type="SAM" id="MobiDB-lite"/>
    </source>
</evidence>
<feature type="transmembrane region" description="Helical" evidence="7">
    <location>
        <begin position="12"/>
        <end position="29"/>
    </location>
</feature>
<keyword evidence="2" id="KW-0813">Transport</keyword>
<keyword evidence="4 7" id="KW-1133">Transmembrane helix</keyword>
<feature type="compositionally biased region" description="Basic and acidic residues" evidence="6">
    <location>
        <begin position="207"/>
        <end position="224"/>
    </location>
</feature>
<reference evidence="8" key="1">
    <citation type="journal article" date="2020" name="Fungal Divers.">
        <title>Resolving the Mortierellaceae phylogeny through synthesis of multi-gene phylogenetics and phylogenomics.</title>
        <authorList>
            <person name="Vandepol N."/>
            <person name="Liber J."/>
            <person name="Desiro A."/>
            <person name="Na H."/>
            <person name="Kennedy M."/>
            <person name="Barry K."/>
            <person name="Grigoriev I.V."/>
            <person name="Miller A.N."/>
            <person name="O'Donnell K."/>
            <person name="Stajich J.E."/>
            <person name="Bonito G."/>
        </authorList>
    </citation>
    <scope>NUCLEOTIDE SEQUENCE</scope>
    <source>
        <strain evidence="8">NRRL 2769</strain>
    </source>
</reference>